<dbReference type="Proteomes" id="UP001549921">
    <property type="component" value="Unassembled WGS sequence"/>
</dbReference>
<gene>
    <name evidence="2" type="ORF">ABMA28_012034</name>
</gene>
<evidence type="ECO:0000313" key="2">
    <source>
        <dbReference type="EMBL" id="KAL0850159.1"/>
    </source>
</evidence>
<dbReference type="AlphaFoldDB" id="A0ABD0TLK8"/>
<reference evidence="2 3" key="1">
    <citation type="submission" date="2024-06" db="EMBL/GenBank/DDBJ databases">
        <title>A chromosome-level genome assembly of beet webworm, Loxostege sticticalis.</title>
        <authorList>
            <person name="Zhang Y."/>
        </authorList>
    </citation>
    <scope>NUCLEOTIDE SEQUENCE [LARGE SCALE GENOMIC DNA]</scope>
    <source>
        <strain evidence="2">AQ028</strain>
        <tissue evidence="2">Male pupae</tissue>
    </source>
</reference>
<dbReference type="InterPro" id="IPR037354">
    <property type="entry name" value="Commd2"/>
</dbReference>
<name>A0ABD0TLK8_LOXSC</name>
<organism evidence="2 3">
    <name type="scientific">Loxostege sticticalis</name>
    <name type="common">Beet webworm moth</name>
    <dbReference type="NCBI Taxonomy" id="481309"/>
    <lineage>
        <taxon>Eukaryota</taxon>
        <taxon>Metazoa</taxon>
        <taxon>Ecdysozoa</taxon>
        <taxon>Arthropoda</taxon>
        <taxon>Hexapoda</taxon>
        <taxon>Insecta</taxon>
        <taxon>Pterygota</taxon>
        <taxon>Neoptera</taxon>
        <taxon>Endopterygota</taxon>
        <taxon>Lepidoptera</taxon>
        <taxon>Glossata</taxon>
        <taxon>Ditrysia</taxon>
        <taxon>Pyraloidea</taxon>
        <taxon>Crambidae</taxon>
        <taxon>Pyraustinae</taxon>
        <taxon>Loxostege</taxon>
    </lineage>
</organism>
<comment type="caution">
    <text evidence="2">The sequence shown here is derived from an EMBL/GenBank/DDBJ whole genome shotgun (WGS) entry which is preliminary data.</text>
</comment>
<dbReference type="PROSITE" id="PS51269">
    <property type="entry name" value="COMM"/>
    <property type="match status" value="1"/>
</dbReference>
<evidence type="ECO:0000313" key="3">
    <source>
        <dbReference type="Proteomes" id="UP001549921"/>
    </source>
</evidence>
<protein>
    <recommendedName>
        <fullName evidence="1">COMM domain-containing protein</fullName>
    </recommendedName>
</protein>
<dbReference type="PANTHER" id="PTHR15857">
    <property type="entry name" value="COMM DOMAIN CONTAINING PROTEIN 2"/>
    <property type="match status" value="1"/>
</dbReference>
<evidence type="ECO:0000259" key="1">
    <source>
        <dbReference type="PROSITE" id="PS51269"/>
    </source>
</evidence>
<dbReference type="EMBL" id="JBEDNZ010000003">
    <property type="protein sequence ID" value="KAL0850159.1"/>
    <property type="molecule type" value="Genomic_DNA"/>
</dbReference>
<sequence>MIIFLSELQKEHLNILHSHSTQVLVDFCKLAIDYLNNGINQKKYTNAADKMDLPVNTIQNLVYALTYLLVEACKHNLSEPDFKSSIAIAGFSSEHQEVLVKLYATKKAELSGALNLLHQKEPTYQDLTWRFEIQVASQGKLEEIKPSVAMDFVLMTPKIFSQSKDTKRNKTDPANRQISPTHVNVPIQDAKAASQCQNVINHILLQCDLPNLVHMTNKLDQALKESKSQHVRKVQRAL</sequence>
<dbReference type="InterPro" id="IPR017920">
    <property type="entry name" value="COMM"/>
</dbReference>
<feature type="domain" description="COMM" evidence="1">
    <location>
        <begin position="123"/>
        <end position="230"/>
    </location>
</feature>
<dbReference type="Pfam" id="PF21672">
    <property type="entry name" value="COMM_HN"/>
    <property type="match status" value="1"/>
</dbReference>
<proteinExistence type="predicted"/>
<dbReference type="PANTHER" id="PTHR15857:SF0">
    <property type="entry name" value="COMM DOMAIN-CONTAINING PROTEIN 2"/>
    <property type="match status" value="1"/>
</dbReference>
<accession>A0ABD0TLK8</accession>